<evidence type="ECO:0000256" key="5">
    <source>
        <dbReference type="ARBA" id="ARBA00023242"/>
    </source>
</evidence>
<comment type="similarity">
    <text evidence="2">Belongs to the ETT1 family.</text>
</comment>
<dbReference type="EMBL" id="LT551602">
    <property type="protein sequence ID" value="SAL97164.1"/>
    <property type="molecule type" value="Genomic_DNA"/>
</dbReference>
<dbReference type="InParanoid" id="A0A163J4R7"/>
<sequence>MAVEKKRPRGLKSSSANKKATPVKKAKTDVDEKDIPENAQTVMINKEVEEGDEVGEAAALLDDAIDKLEKNPSEVLALLRGTIHESDRILRNWESEEPLPALFYYTYGTALYELGRLTEDEEFEPFLEAAEERLQDGFDHYKKDGEASESNQEVLNKMDLTLGKIWLAKAAASVDDDSEEVGELSLKALETLDKACGQQTVTVTTLLDIGNIVQNHGDLYSKLEHRNKFTQWAEGIFKRILKDDANNARALSELGLSQLSLANYWLERADEIEDNGGDDRTERSKEEQHAYDAILNAKKYFIESQAALEKNGALTPQIHTDLAEAYLNEANLTPNPEEQNTLYKQVKKCIDEAKSLATGSDYELPEGLNLFLEEWSDGKE</sequence>
<evidence type="ECO:0000256" key="6">
    <source>
        <dbReference type="SAM" id="MobiDB-lite"/>
    </source>
</evidence>
<accession>A0A163J4R7</accession>
<dbReference type="Pfam" id="PF12753">
    <property type="entry name" value="Nro1"/>
    <property type="match status" value="1"/>
</dbReference>
<dbReference type="GO" id="GO:0005634">
    <property type="term" value="C:nucleus"/>
    <property type="evidence" value="ECO:0007669"/>
    <property type="project" value="UniProtKB-SubCell"/>
</dbReference>
<dbReference type="OMA" id="GIWELEL"/>
<evidence type="ECO:0000256" key="3">
    <source>
        <dbReference type="ARBA" id="ARBA00023015"/>
    </source>
</evidence>
<comment type="subcellular location">
    <subcellularLocation>
        <location evidence="1">Nucleus</location>
    </subcellularLocation>
</comment>
<keyword evidence="8" id="KW-1185">Reference proteome</keyword>
<feature type="compositionally biased region" description="Basic and acidic residues" evidence="6">
    <location>
        <begin position="26"/>
        <end position="36"/>
    </location>
</feature>
<protein>
    <recommendedName>
        <fullName evidence="9">Enhancer of translation termination 1</fullName>
    </recommendedName>
</protein>
<dbReference type="Proteomes" id="UP000078561">
    <property type="component" value="Unassembled WGS sequence"/>
</dbReference>
<evidence type="ECO:0000256" key="1">
    <source>
        <dbReference type="ARBA" id="ARBA00004123"/>
    </source>
</evidence>
<dbReference type="GO" id="GO:2000640">
    <property type="term" value="P:positive regulation of SREBP signaling pathway"/>
    <property type="evidence" value="ECO:0007669"/>
    <property type="project" value="TreeGrafter"/>
</dbReference>
<feature type="region of interest" description="Disordered" evidence="6">
    <location>
        <begin position="1"/>
        <end position="36"/>
    </location>
</feature>
<dbReference type="InterPro" id="IPR024318">
    <property type="entry name" value="Nro1/ETT1"/>
</dbReference>
<dbReference type="STRING" id="4829.A0A163J4R7"/>
<dbReference type="PANTHER" id="PTHR28290:SF1">
    <property type="entry name" value="ENHANCER OF TRANSLATION TERMINATION 1"/>
    <property type="match status" value="1"/>
</dbReference>
<keyword evidence="5" id="KW-0539">Nucleus</keyword>
<evidence type="ECO:0000313" key="8">
    <source>
        <dbReference type="Proteomes" id="UP000078561"/>
    </source>
</evidence>
<name>A0A163J4R7_ABSGL</name>
<evidence type="ECO:0000313" key="7">
    <source>
        <dbReference type="EMBL" id="SAL97164.1"/>
    </source>
</evidence>
<proteinExistence type="inferred from homology"/>
<dbReference type="AlphaFoldDB" id="A0A163J4R7"/>
<evidence type="ECO:0008006" key="9">
    <source>
        <dbReference type="Google" id="ProtNLM"/>
    </source>
</evidence>
<dbReference type="OrthoDB" id="5598057at2759"/>
<keyword evidence="3" id="KW-0805">Transcription regulation</keyword>
<evidence type="ECO:0000256" key="4">
    <source>
        <dbReference type="ARBA" id="ARBA00023163"/>
    </source>
</evidence>
<evidence type="ECO:0000256" key="2">
    <source>
        <dbReference type="ARBA" id="ARBA00007273"/>
    </source>
</evidence>
<dbReference type="PANTHER" id="PTHR28290">
    <property type="entry name" value="ENHANCER OF TRANSLATION TERMINATION 1"/>
    <property type="match status" value="1"/>
</dbReference>
<feature type="compositionally biased region" description="Basic residues" evidence="6">
    <location>
        <begin position="1"/>
        <end position="10"/>
    </location>
</feature>
<reference evidence="7" key="1">
    <citation type="submission" date="2016-04" db="EMBL/GenBank/DDBJ databases">
        <authorList>
            <person name="Evans L.H."/>
            <person name="Alamgir A."/>
            <person name="Owens N."/>
            <person name="Weber N.D."/>
            <person name="Virtaneva K."/>
            <person name="Barbian K."/>
            <person name="Babar A."/>
            <person name="Rosenke K."/>
        </authorList>
    </citation>
    <scope>NUCLEOTIDE SEQUENCE [LARGE SCALE GENOMIC DNA]</scope>
    <source>
        <strain evidence="7">CBS 101.48</strain>
    </source>
</reference>
<organism evidence="7">
    <name type="scientific">Absidia glauca</name>
    <name type="common">Pin mould</name>
    <dbReference type="NCBI Taxonomy" id="4829"/>
    <lineage>
        <taxon>Eukaryota</taxon>
        <taxon>Fungi</taxon>
        <taxon>Fungi incertae sedis</taxon>
        <taxon>Mucoromycota</taxon>
        <taxon>Mucoromycotina</taxon>
        <taxon>Mucoromycetes</taxon>
        <taxon>Mucorales</taxon>
        <taxon>Cunninghamellaceae</taxon>
        <taxon>Absidia</taxon>
    </lineage>
</organism>
<gene>
    <name evidence="7" type="primary">ABSGL_02635.1 scaffold 3684</name>
</gene>
<keyword evidence="4" id="KW-0804">Transcription</keyword>